<organism evidence="2 3">
    <name type="scientific">Vitis vinifera</name>
    <name type="common">Grape</name>
    <dbReference type="NCBI Taxonomy" id="29760"/>
    <lineage>
        <taxon>Eukaryota</taxon>
        <taxon>Viridiplantae</taxon>
        <taxon>Streptophyta</taxon>
        <taxon>Embryophyta</taxon>
        <taxon>Tracheophyta</taxon>
        <taxon>Spermatophyta</taxon>
        <taxon>Magnoliopsida</taxon>
        <taxon>eudicotyledons</taxon>
        <taxon>Gunneridae</taxon>
        <taxon>Pentapetalae</taxon>
        <taxon>rosids</taxon>
        <taxon>Vitales</taxon>
        <taxon>Vitaceae</taxon>
        <taxon>Viteae</taxon>
        <taxon>Vitis</taxon>
    </lineage>
</organism>
<evidence type="ECO:0000313" key="3">
    <source>
        <dbReference type="Proteomes" id="UP000288805"/>
    </source>
</evidence>
<proteinExistence type="predicted"/>
<dbReference type="Proteomes" id="UP000288805">
    <property type="component" value="Unassembled WGS sequence"/>
</dbReference>
<dbReference type="AlphaFoldDB" id="A0A438E9F1"/>
<gene>
    <name evidence="2" type="ORF">CK203_071074</name>
</gene>
<protein>
    <recommendedName>
        <fullName evidence="4">Retrovirus-related Pol polyprotein from transposon RE1</fullName>
    </recommendedName>
</protein>
<evidence type="ECO:0000256" key="1">
    <source>
        <dbReference type="SAM" id="MobiDB-lite"/>
    </source>
</evidence>
<sequence>MQLKEELTLIQCGNRSISDFLHVVKALADEIAIIDDPIFYDDLTLYVLNELGHDFHEIAVPIRAREKSLVFEELHDLLAGHESYLQHMEVATQQMVMTTNFINKGQPSSGGDFSKKSYKPNWSQRN</sequence>
<feature type="region of interest" description="Disordered" evidence="1">
    <location>
        <begin position="106"/>
        <end position="126"/>
    </location>
</feature>
<dbReference type="PANTHER" id="PTHR47481:SF9">
    <property type="entry name" value="RETROTRANSPOSON GAG DOMAIN-CONTAINING PROTEIN"/>
    <property type="match status" value="1"/>
</dbReference>
<name>A0A438E9F1_VITVI</name>
<comment type="caution">
    <text evidence="2">The sequence shown here is derived from an EMBL/GenBank/DDBJ whole genome shotgun (WGS) entry which is preliminary data.</text>
</comment>
<evidence type="ECO:0008006" key="4">
    <source>
        <dbReference type="Google" id="ProtNLM"/>
    </source>
</evidence>
<dbReference type="PANTHER" id="PTHR47481">
    <property type="match status" value="1"/>
</dbReference>
<dbReference type="EMBL" id="QGNW01001357">
    <property type="protein sequence ID" value="RVW44395.1"/>
    <property type="molecule type" value="Genomic_DNA"/>
</dbReference>
<accession>A0A438E9F1</accession>
<evidence type="ECO:0000313" key="2">
    <source>
        <dbReference type="EMBL" id="RVW44395.1"/>
    </source>
</evidence>
<reference evidence="2 3" key="1">
    <citation type="journal article" date="2018" name="PLoS Genet.">
        <title>Population sequencing reveals clonal diversity and ancestral inbreeding in the grapevine cultivar Chardonnay.</title>
        <authorList>
            <person name="Roach M.J."/>
            <person name="Johnson D.L."/>
            <person name="Bohlmann J."/>
            <person name="van Vuuren H.J."/>
            <person name="Jones S.J."/>
            <person name="Pretorius I.S."/>
            <person name="Schmidt S.A."/>
            <person name="Borneman A.R."/>
        </authorList>
    </citation>
    <scope>NUCLEOTIDE SEQUENCE [LARGE SCALE GENOMIC DNA]</scope>
    <source>
        <strain evidence="3">cv. Chardonnay</strain>
        <tissue evidence="2">Leaf</tissue>
    </source>
</reference>